<comment type="caution">
    <text evidence="4">The sequence shown here is derived from an EMBL/GenBank/DDBJ whole genome shotgun (WGS) entry which is preliminary data.</text>
</comment>
<keyword evidence="2" id="KW-0472">Membrane</keyword>
<dbReference type="Proteomes" id="UP000176404">
    <property type="component" value="Unassembled WGS sequence"/>
</dbReference>
<evidence type="ECO:0000313" key="5">
    <source>
        <dbReference type="Proteomes" id="UP000176404"/>
    </source>
</evidence>
<evidence type="ECO:0000256" key="2">
    <source>
        <dbReference type="SAM" id="Phobius"/>
    </source>
</evidence>
<feature type="compositionally biased region" description="Basic and acidic residues" evidence="1">
    <location>
        <begin position="151"/>
        <end position="161"/>
    </location>
</feature>
<feature type="region of interest" description="Disordered" evidence="1">
    <location>
        <begin position="145"/>
        <end position="168"/>
    </location>
</feature>
<keyword evidence="2" id="KW-1133">Transmembrane helix</keyword>
<gene>
    <name evidence="4" type="ORF">A2892_03920</name>
</gene>
<evidence type="ECO:0000313" key="4">
    <source>
        <dbReference type="EMBL" id="OGM59645.1"/>
    </source>
</evidence>
<keyword evidence="3" id="KW-0732">Signal</keyword>
<evidence type="ECO:0000256" key="1">
    <source>
        <dbReference type="SAM" id="MobiDB-lite"/>
    </source>
</evidence>
<proteinExistence type="predicted"/>
<feature type="transmembrane region" description="Helical" evidence="2">
    <location>
        <begin position="182"/>
        <end position="201"/>
    </location>
</feature>
<keyword evidence="2" id="KW-0812">Transmembrane</keyword>
<sequence length="205" mass="22621">MYKFKLSIFFLTSILTSATLLLALPSRTKASDATFEMASKTEEDYRCFAASLQMQDRKYTILINCQNLLYPVDNEIYTYVLWAKPKDASDSIKLGTLDFGKKTFRAAKPISSLFVTTETNKNVKTPSGKVVIQGNAQPVTFLQKGEVPTPEEEKTGEEKEVAPVTEKQPTTREKLATALKRAGLAAAIALTALVGLIFIVTRSRG</sequence>
<organism evidence="4 5">
    <name type="scientific">Candidatus Woesebacteria bacterium RIFCSPLOWO2_01_FULL_39_10b</name>
    <dbReference type="NCBI Taxonomy" id="1802517"/>
    <lineage>
        <taxon>Bacteria</taxon>
        <taxon>Candidatus Woeseibacteriota</taxon>
    </lineage>
</organism>
<dbReference type="EMBL" id="MGHD01000017">
    <property type="protein sequence ID" value="OGM59645.1"/>
    <property type="molecule type" value="Genomic_DNA"/>
</dbReference>
<feature type="signal peptide" evidence="3">
    <location>
        <begin position="1"/>
        <end position="30"/>
    </location>
</feature>
<evidence type="ECO:0000256" key="3">
    <source>
        <dbReference type="SAM" id="SignalP"/>
    </source>
</evidence>
<name>A0A1F8B893_9BACT</name>
<reference evidence="4 5" key="1">
    <citation type="journal article" date="2016" name="Nat. Commun.">
        <title>Thousands of microbial genomes shed light on interconnected biogeochemical processes in an aquifer system.</title>
        <authorList>
            <person name="Anantharaman K."/>
            <person name="Brown C.T."/>
            <person name="Hug L.A."/>
            <person name="Sharon I."/>
            <person name="Castelle C.J."/>
            <person name="Probst A.J."/>
            <person name="Thomas B.C."/>
            <person name="Singh A."/>
            <person name="Wilkins M.J."/>
            <person name="Karaoz U."/>
            <person name="Brodie E.L."/>
            <person name="Williams K.H."/>
            <person name="Hubbard S.S."/>
            <person name="Banfield J.F."/>
        </authorList>
    </citation>
    <scope>NUCLEOTIDE SEQUENCE [LARGE SCALE GENOMIC DNA]</scope>
</reference>
<accession>A0A1F8B893</accession>
<protein>
    <submittedName>
        <fullName evidence="4">Uncharacterized protein</fullName>
    </submittedName>
</protein>
<dbReference type="AlphaFoldDB" id="A0A1F8B893"/>
<feature type="chain" id="PRO_5009534993" evidence="3">
    <location>
        <begin position="31"/>
        <end position="205"/>
    </location>
</feature>